<sequence>MENKVTGMYEEYNGLVLYLIKSNGICNTTNPRALASRLRGLCTTQAVHALCVHSSMPPPNLCLKPIDRGTSAFALPCKRNTSLTSLWTFFMIAGLRTSSEIAHSKVVVIASLPAKRIS</sequence>
<proteinExistence type="predicted"/>
<reference evidence="1 2" key="1">
    <citation type="journal article" date="2024" name="Plant Biotechnol. J.">
        <title>Dendrobium thyrsiflorum genome and its molecular insights into genes involved in important horticultural traits.</title>
        <authorList>
            <person name="Chen B."/>
            <person name="Wang J.Y."/>
            <person name="Zheng P.J."/>
            <person name="Li K.L."/>
            <person name="Liang Y.M."/>
            <person name="Chen X.F."/>
            <person name="Zhang C."/>
            <person name="Zhao X."/>
            <person name="He X."/>
            <person name="Zhang G.Q."/>
            <person name="Liu Z.J."/>
            <person name="Xu Q."/>
        </authorList>
    </citation>
    <scope>NUCLEOTIDE SEQUENCE [LARGE SCALE GENOMIC DNA]</scope>
    <source>
        <strain evidence="1">GZMU011</strain>
    </source>
</reference>
<evidence type="ECO:0000313" key="1">
    <source>
        <dbReference type="EMBL" id="KAL0911175.1"/>
    </source>
</evidence>
<dbReference type="EMBL" id="JANQDX010000015">
    <property type="protein sequence ID" value="KAL0911175.1"/>
    <property type="molecule type" value="Genomic_DNA"/>
</dbReference>
<keyword evidence="2" id="KW-1185">Reference proteome</keyword>
<dbReference type="AlphaFoldDB" id="A0ABD0UEJ9"/>
<dbReference type="Proteomes" id="UP001552299">
    <property type="component" value="Unassembled WGS sequence"/>
</dbReference>
<accession>A0ABD0UEJ9</accession>
<organism evidence="1 2">
    <name type="scientific">Dendrobium thyrsiflorum</name>
    <name type="common">Pinecone-like raceme dendrobium</name>
    <name type="synonym">Orchid</name>
    <dbReference type="NCBI Taxonomy" id="117978"/>
    <lineage>
        <taxon>Eukaryota</taxon>
        <taxon>Viridiplantae</taxon>
        <taxon>Streptophyta</taxon>
        <taxon>Embryophyta</taxon>
        <taxon>Tracheophyta</taxon>
        <taxon>Spermatophyta</taxon>
        <taxon>Magnoliopsida</taxon>
        <taxon>Liliopsida</taxon>
        <taxon>Asparagales</taxon>
        <taxon>Orchidaceae</taxon>
        <taxon>Epidendroideae</taxon>
        <taxon>Malaxideae</taxon>
        <taxon>Dendrobiinae</taxon>
        <taxon>Dendrobium</taxon>
    </lineage>
</organism>
<comment type="caution">
    <text evidence="1">The sequence shown here is derived from an EMBL/GenBank/DDBJ whole genome shotgun (WGS) entry which is preliminary data.</text>
</comment>
<name>A0ABD0UEJ9_DENTH</name>
<protein>
    <submittedName>
        <fullName evidence="1">Uncharacterized protein</fullName>
    </submittedName>
</protein>
<evidence type="ECO:0000313" key="2">
    <source>
        <dbReference type="Proteomes" id="UP001552299"/>
    </source>
</evidence>
<gene>
    <name evidence="1" type="ORF">M5K25_019295</name>
</gene>